<protein>
    <recommendedName>
        <fullName evidence="8">Ferredoxin-type protein NapF</fullName>
    </recommendedName>
</protein>
<comment type="cofactor">
    <cofactor evidence="8">
        <name>[4Fe-4S] cluster</name>
        <dbReference type="ChEBI" id="CHEBI:49883"/>
    </cofactor>
</comment>
<dbReference type="NCBIfam" id="TIGR00402">
    <property type="entry name" value="napF"/>
    <property type="match status" value="1"/>
</dbReference>
<dbReference type="InterPro" id="IPR017900">
    <property type="entry name" value="4Fe4S_Fe_S_CS"/>
</dbReference>
<evidence type="ECO:0000256" key="2">
    <source>
        <dbReference type="ARBA" id="ARBA00022485"/>
    </source>
</evidence>
<evidence type="ECO:0000256" key="5">
    <source>
        <dbReference type="ARBA" id="ARBA00022982"/>
    </source>
</evidence>
<feature type="binding site" evidence="8">
    <location>
        <position position="74"/>
    </location>
    <ligand>
        <name>[4Fe-4S] cluster</name>
        <dbReference type="ChEBI" id="CHEBI:49883"/>
        <label>2</label>
    </ligand>
</feature>
<evidence type="ECO:0000313" key="10">
    <source>
        <dbReference type="EMBL" id="KUJ86219.1"/>
    </source>
</evidence>
<comment type="caution">
    <text evidence="10">The sequence shown here is derived from an EMBL/GenBank/DDBJ whole genome shotgun (WGS) entry which is preliminary data.</text>
</comment>
<dbReference type="InterPro" id="IPR004496">
    <property type="entry name" value="NapF"/>
</dbReference>
<dbReference type="PANTHER" id="PTHR43687">
    <property type="entry name" value="ADENYLYLSULFATE REDUCTASE, BETA SUBUNIT"/>
    <property type="match status" value="1"/>
</dbReference>
<evidence type="ECO:0000256" key="6">
    <source>
        <dbReference type="ARBA" id="ARBA00023004"/>
    </source>
</evidence>
<keyword evidence="7 8" id="KW-0411">Iron-sulfur</keyword>
<evidence type="ECO:0000259" key="9">
    <source>
        <dbReference type="PROSITE" id="PS51379"/>
    </source>
</evidence>
<dbReference type="PANTHER" id="PTHR43687:SF6">
    <property type="entry name" value="L-ASPARTATE SEMIALDEHYDE SULFURTRANSFERASE IRON-SULFUR SUBUNIT"/>
    <property type="match status" value="1"/>
</dbReference>
<dbReference type="Proteomes" id="UP000053791">
    <property type="component" value="Unassembled WGS sequence"/>
</dbReference>
<keyword evidence="2 8" id="KW-0004">4Fe-4S</keyword>
<feature type="binding site" evidence="8">
    <location>
        <position position="138"/>
    </location>
    <ligand>
        <name>[4Fe-4S] cluster</name>
        <dbReference type="ChEBI" id="CHEBI:49883"/>
        <label>3</label>
    </ligand>
</feature>
<dbReference type="CDD" id="cd10564">
    <property type="entry name" value="NapF_like"/>
    <property type="match status" value="1"/>
</dbReference>
<keyword evidence="1" id="KW-0813">Transport</keyword>
<organism evidence="10 11">
    <name type="scientific">Ruegeria marisrubri</name>
    <dbReference type="NCBI Taxonomy" id="1685379"/>
    <lineage>
        <taxon>Bacteria</taxon>
        <taxon>Pseudomonadati</taxon>
        <taxon>Pseudomonadota</taxon>
        <taxon>Alphaproteobacteria</taxon>
        <taxon>Rhodobacterales</taxon>
        <taxon>Roseobacteraceae</taxon>
        <taxon>Ruegeria</taxon>
    </lineage>
</organism>
<comment type="function">
    <text evidence="8">Could be involved in the maturation of NapA, the catalytic subunit of the periplasmic nitrate reductase, before its export into the periplasm.</text>
</comment>
<dbReference type="OrthoDB" id="9800445at2"/>
<dbReference type="Gene3D" id="3.30.70.20">
    <property type="match status" value="2"/>
</dbReference>
<accession>A0A124F5T1</accession>
<feature type="binding site" evidence="8">
    <location>
        <position position="36"/>
    </location>
    <ligand>
        <name>[4Fe-4S] cluster</name>
        <dbReference type="ChEBI" id="CHEBI:49883"/>
        <label>1</label>
    </ligand>
</feature>
<evidence type="ECO:0000313" key="11">
    <source>
        <dbReference type="Proteomes" id="UP000053791"/>
    </source>
</evidence>
<proteinExistence type="inferred from homology"/>
<feature type="binding site" evidence="8">
    <location>
        <position position="68"/>
    </location>
    <ligand>
        <name>[4Fe-4S] cluster</name>
        <dbReference type="ChEBI" id="CHEBI:49883"/>
        <label>2</label>
    </ligand>
</feature>
<dbReference type="RefSeq" id="WP_068344671.1">
    <property type="nucleotide sequence ID" value="NZ_LQBQ01000001.1"/>
</dbReference>
<dbReference type="InterPro" id="IPR050572">
    <property type="entry name" value="Fe-S_Ferredoxin"/>
</dbReference>
<comment type="similarity">
    <text evidence="8">Belongs to the NapF family.</text>
</comment>
<keyword evidence="6 8" id="KW-0408">Iron</keyword>
<feature type="binding site" evidence="8">
    <location>
        <position position="39"/>
    </location>
    <ligand>
        <name>[4Fe-4S] cluster</name>
        <dbReference type="ChEBI" id="CHEBI:49883"/>
        <label>1</label>
    </ligand>
</feature>
<feature type="binding site" evidence="8">
    <location>
        <position position="42"/>
    </location>
    <ligand>
        <name>[4Fe-4S] cluster</name>
        <dbReference type="ChEBI" id="CHEBI:49883"/>
        <label>1</label>
    </ligand>
</feature>
<feature type="binding site" evidence="8">
    <location>
        <position position="144"/>
    </location>
    <ligand>
        <name>[4Fe-4S] cluster</name>
        <dbReference type="ChEBI" id="CHEBI:49883"/>
        <label>3</label>
    </ligand>
</feature>
<evidence type="ECO:0000256" key="8">
    <source>
        <dbReference type="HAMAP-Rule" id="MF_02201"/>
    </source>
</evidence>
<comment type="subunit">
    <text evidence="8">Interacts with the cytoplasmic NapA precursor.</text>
</comment>
<feature type="domain" description="4Fe-4S ferredoxin-type" evidence="9">
    <location>
        <begin position="26"/>
        <end position="56"/>
    </location>
</feature>
<dbReference type="AlphaFoldDB" id="A0A124F5T1"/>
<feature type="domain" description="4Fe-4S ferredoxin-type" evidence="9">
    <location>
        <begin position="59"/>
        <end position="88"/>
    </location>
</feature>
<dbReference type="GO" id="GO:0046872">
    <property type="term" value="F:metal ion binding"/>
    <property type="evidence" value="ECO:0007669"/>
    <property type="project" value="UniProtKB-KW"/>
</dbReference>
<keyword evidence="4 8" id="KW-0677">Repeat</keyword>
<sequence length="167" mass="17844">MSNKTSRRSFLKGAFDRAAAMRPVGALPAMEFEDVCTGCGDCARACPEGIIFRDSEGFPVVKLRRGECTFCNACTDACDTGALVAGNAWPWRARAKASCLSRNGVQCRACQDHCESQAIRFRLQPGGSSQPLFDADLCTGCGACAAPCPVNAIEFTEISQQLETSKC</sequence>
<name>A0A124F5T1_9RHOB</name>
<dbReference type="HAMAP" id="MF_02201">
    <property type="entry name" value="NapF"/>
    <property type="match status" value="1"/>
</dbReference>
<feature type="binding site" evidence="8">
    <location>
        <position position="148"/>
    </location>
    <ligand>
        <name>[4Fe-4S] cluster</name>
        <dbReference type="ChEBI" id="CHEBI:49883"/>
        <label>3</label>
    </ligand>
</feature>
<reference evidence="10 11" key="1">
    <citation type="submission" date="2015-12" db="EMBL/GenBank/DDBJ databases">
        <authorList>
            <person name="Shamseldin A."/>
            <person name="Moawad H."/>
            <person name="Abd El-Rahim W.M."/>
            <person name="Sadowsky M.J."/>
        </authorList>
    </citation>
    <scope>NUCLEOTIDE SEQUENCE [LARGE SCALE GENOMIC DNA]</scope>
    <source>
        <strain evidence="10 11">ZGT118</strain>
    </source>
</reference>
<dbReference type="SUPFAM" id="SSF46548">
    <property type="entry name" value="alpha-helical ferredoxin"/>
    <property type="match status" value="1"/>
</dbReference>
<dbReference type="InterPro" id="IPR017896">
    <property type="entry name" value="4Fe4S_Fe-S-bd"/>
</dbReference>
<evidence type="ECO:0000256" key="3">
    <source>
        <dbReference type="ARBA" id="ARBA00022723"/>
    </source>
</evidence>
<dbReference type="STRING" id="1685379.AVO45_01520"/>
<feature type="domain" description="4Fe-4S ferredoxin-type" evidence="9">
    <location>
        <begin position="129"/>
        <end position="158"/>
    </location>
</feature>
<gene>
    <name evidence="8" type="primary">napF</name>
    <name evidence="10" type="ORF">AVO45_01520</name>
</gene>
<dbReference type="PROSITE" id="PS00198">
    <property type="entry name" value="4FE4S_FER_1"/>
    <property type="match status" value="2"/>
</dbReference>
<feature type="binding site" evidence="8">
    <location>
        <position position="46"/>
    </location>
    <ligand>
        <name>[4Fe-4S] cluster</name>
        <dbReference type="ChEBI" id="CHEBI:49883"/>
        <label>1</label>
    </ligand>
</feature>
<evidence type="ECO:0000256" key="7">
    <source>
        <dbReference type="ARBA" id="ARBA00023014"/>
    </source>
</evidence>
<keyword evidence="11" id="KW-1185">Reference proteome</keyword>
<feature type="binding site" evidence="8">
    <location>
        <position position="71"/>
    </location>
    <ligand>
        <name>[4Fe-4S] cluster</name>
        <dbReference type="ChEBI" id="CHEBI:49883"/>
        <label>2</label>
    </ligand>
</feature>
<dbReference type="Pfam" id="PF12838">
    <property type="entry name" value="Fer4_7"/>
    <property type="match status" value="2"/>
</dbReference>
<keyword evidence="8" id="KW-0963">Cytoplasm</keyword>
<feature type="binding site" evidence="8">
    <location>
        <position position="141"/>
    </location>
    <ligand>
        <name>[4Fe-4S] cluster</name>
        <dbReference type="ChEBI" id="CHEBI:49883"/>
        <label>3</label>
    </ligand>
</feature>
<keyword evidence="3 8" id="KW-0479">Metal-binding</keyword>
<dbReference type="PROSITE" id="PS51379">
    <property type="entry name" value="4FE4S_FER_2"/>
    <property type="match status" value="3"/>
</dbReference>
<keyword evidence="5" id="KW-0249">Electron transport</keyword>
<evidence type="ECO:0000256" key="4">
    <source>
        <dbReference type="ARBA" id="ARBA00022737"/>
    </source>
</evidence>
<comment type="subcellular location">
    <subcellularLocation>
        <location evidence="8">Cytoplasm</location>
    </subcellularLocation>
</comment>
<dbReference type="GO" id="GO:0051539">
    <property type="term" value="F:4 iron, 4 sulfur cluster binding"/>
    <property type="evidence" value="ECO:0007669"/>
    <property type="project" value="UniProtKB-UniRule"/>
</dbReference>
<dbReference type="GO" id="GO:0005737">
    <property type="term" value="C:cytoplasm"/>
    <property type="evidence" value="ECO:0007669"/>
    <property type="project" value="UniProtKB-SubCell"/>
</dbReference>
<feature type="binding site" evidence="8">
    <location>
        <position position="78"/>
    </location>
    <ligand>
        <name>[4Fe-4S] cluster</name>
        <dbReference type="ChEBI" id="CHEBI:49883"/>
        <label>2</label>
    </ligand>
</feature>
<dbReference type="EMBL" id="LQBQ01000001">
    <property type="protein sequence ID" value="KUJ86219.1"/>
    <property type="molecule type" value="Genomic_DNA"/>
</dbReference>
<evidence type="ECO:0000256" key="1">
    <source>
        <dbReference type="ARBA" id="ARBA00022448"/>
    </source>
</evidence>